<evidence type="ECO:0000313" key="6">
    <source>
        <dbReference type="EMBL" id="CAJ1960000.1"/>
    </source>
</evidence>
<reference evidence="6" key="1">
    <citation type="submission" date="2023-08" db="EMBL/GenBank/DDBJ databases">
        <authorList>
            <person name="Audoor S."/>
            <person name="Bilcke G."/>
        </authorList>
    </citation>
    <scope>NUCLEOTIDE SEQUENCE</scope>
</reference>
<evidence type="ECO:0000313" key="7">
    <source>
        <dbReference type="Proteomes" id="UP001295423"/>
    </source>
</evidence>
<keyword evidence="7" id="KW-1185">Reference proteome</keyword>
<dbReference type="SMART" id="SM00415">
    <property type="entry name" value="HSF"/>
    <property type="match status" value="1"/>
</dbReference>
<dbReference type="InterPro" id="IPR036390">
    <property type="entry name" value="WH_DNA-bd_sf"/>
</dbReference>
<comment type="subcellular location">
    <subcellularLocation>
        <location evidence="1">Nucleus</location>
    </subcellularLocation>
</comment>
<dbReference type="Proteomes" id="UP001295423">
    <property type="component" value="Unassembled WGS sequence"/>
</dbReference>
<dbReference type="GO" id="GO:0043565">
    <property type="term" value="F:sequence-specific DNA binding"/>
    <property type="evidence" value="ECO:0007669"/>
    <property type="project" value="InterPro"/>
</dbReference>
<dbReference type="Gene3D" id="1.10.10.10">
    <property type="entry name" value="Winged helix-like DNA-binding domain superfamily/Winged helix DNA-binding domain"/>
    <property type="match status" value="1"/>
</dbReference>
<dbReference type="SUPFAM" id="SSF46785">
    <property type="entry name" value="Winged helix' DNA-binding domain"/>
    <property type="match status" value="1"/>
</dbReference>
<keyword evidence="3" id="KW-0539">Nucleus</keyword>
<dbReference type="PANTHER" id="PTHR10015">
    <property type="entry name" value="HEAT SHOCK TRANSCRIPTION FACTOR"/>
    <property type="match status" value="1"/>
</dbReference>
<protein>
    <recommendedName>
        <fullName evidence="5">HSF-type DNA-binding domain-containing protein</fullName>
    </recommendedName>
</protein>
<keyword evidence="2" id="KW-0238">DNA-binding</keyword>
<evidence type="ECO:0000256" key="1">
    <source>
        <dbReference type="ARBA" id="ARBA00004123"/>
    </source>
</evidence>
<dbReference type="Pfam" id="PF00447">
    <property type="entry name" value="HSF_DNA-bind"/>
    <property type="match status" value="1"/>
</dbReference>
<feature type="domain" description="HSF-type DNA-binding" evidence="5">
    <location>
        <begin position="4"/>
        <end position="99"/>
    </location>
</feature>
<proteinExistence type="inferred from homology"/>
<name>A0AAD2G3J1_9STRA</name>
<dbReference type="AlphaFoldDB" id="A0AAD2G3J1"/>
<dbReference type="InterPro" id="IPR000232">
    <property type="entry name" value="HSF_DNA-bd"/>
</dbReference>
<evidence type="ECO:0000259" key="5">
    <source>
        <dbReference type="SMART" id="SM00415"/>
    </source>
</evidence>
<evidence type="ECO:0000256" key="3">
    <source>
        <dbReference type="ARBA" id="ARBA00023242"/>
    </source>
</evidence>
<dbReference type="InterPro" id="IPR036388">
    <property type="entry name" value="WH-like_DNA-bd_sf"/>
</dbReference>
<dbReference type="GO" id="GO:0005634">
    <property type="term" value="C:nucleus"/>
    <property type="evidence" value="ECO:0007669"/>
    <property type="project" value="UniProtKB-SubCell"/>
</dbReference>
<dbReference type="GO" id="GO:0003700">
    <property type="term" value="F:DNA-binding transcription factor activity"/>
    <property type="evidence" value="ECO:0007669"/>
    <property type="project" value="InterPro"/>
</dbReference>
<sequence>MMAKFPQRLFQLLKLVDENGWEDTFSWVNNGTGFKVHDRSKFENVLLKKHFNTTRYASFARQLHAYGFDCVRTGRQTGIYSHPHFRRDDPEGSFALKREKGRNISKEAMVSRRCQEQQDEEGLDGRLAGLRNLILEDNAIVLCPSLLERPNARGLPNMKKNNSGMTDDGTHHSSVMSSLNDTVLVADRTKKSHTRIPSEATTQDLPFKRRESGFWSGTTSDGRVLMRDPSEIHCPDNSFCSLSTNHHRVVSDVSLSTKARATAGAASAYYPSRMDTVLDESKSNAVFANRSFIRDDYDDLDPIPLNHLDGMTPLKTPLEDHCLFHDNDWDATAWSPAGSVFDEDEDDFGSPDKVGSFLEPRPIDEMVENPASLSTPWM</sequence>
<organism evidence="6 7">
    <name type="scientific">Cylindrotheca closterium</name>
    <dbReference type="NCBI Taxonomy" id="2856"/>
    <lineage>
        <taxon>Eukaryota</taxon>
        <taxon>Sar</taxon>
        <taxon>Stramenopiles</taxon>
        <taxon>Ochrophyta</taxon>
        <taxon>Bacillariophyta</taxon>
        <taxon>Bacillariophyceae</taxon>
        <taxon>Bacillariophycidae</taxon>
        <taxon>Bacillariales</taxon>
        <taxon>Bacillariaceae</taxon>
        <taxon>Cylindrotheca</taxon>
    </lineage>
</organism>
<comment type="caution">
    <text evidence="6">The sequence shown here is derived from an EMBL/GenBank/DDBJ whole genome shotgun (WGS) entry which is preliminary data.</text>
</comment>
<dbReference type="EMBL" id="CAKOGP040002036">
    <property type="protein sequence ID" value="CAJ1960000.1"/>
    <property type="molecule type" value="Genomic_DNA"/>
</dbReference>
<evidence type="ECO:0000256" key="4">
    <source>
        <dbReference type="RuleBase" id="RU004020"/>
    </source>
</evidence>
<evidence type="ECO:0000256" key="2">
    <source>
        <dbReference type="ARBA" id="ARBA00023125"/>
    </source>
</evidence>
<accession>A0AAD2G3J1</accession>
<dbReference type="PANTHER" id="PTHR10015:SF427">
    <property type="entry name" value="HEAT SHOCK FACTOR PROTEIN"/>
    <property type="match status" value="1"/>
</dbReference>
<comment type="similarity">
    <text evidence="4">Belongs to the HSF family.</text>
</comment>
<gene>
    <name evidence="6" type="ORF">CYCCA115_LOCUS18417</name>
</gene>